<gene>
    <name evidence="1" type="ORF">GTCCBUS3UF5_13250</name>
</gene>
<organism evidence="1 2">
    <name type="scientific">Geobacillus thermoleovorans CCB_US3_UF5</name>
    <dbReference type="NCBI Taxonomy" id="1111068"/>
    <lineage>
        <taxon>Bacteria</taxon>
        <taxon>Bacillati</taxon>
        <taxon>Bacillota</taxon>
        <taxon>Bacilli</taxon>
        <taxon>Bacillales</taxon>
        <taxon>Anoxybacillaceae</taxon>
        <taxon>Geobacillus</taxon>
        <taxon>Geobacillus thermoleovorans group</taxon>
    </lineage>
</organism>
<evidence type="ECO:0000313" key="2">
    <source>
        <dbReference type="Proteomes" id="UP000005636"/>
    </source>
</evidence>
<protein>
    <submittedName>
        <fullName evidence="1">Uncharacterized protein</fullName>
    </submittedName>
</protein>
<sequence length="38" mass="4546">MNTHFIWNALSNHEFEMFVKFNGIIKKKEEDVNLLHGN</sequence>
<dbReference type="EMBL" id="CP003125">
    <property type="protein sequence ID" value="AEV18639.1"/>
    <property type="molecule type" value="Genomic_DNA"/>
</dbReference>
<accession>A0ABM5MGI5</accession>
<keyword evidence="2" id="KW-1185">Reference proteome</keyword>
<dbReference type="Proteomes" id="UP000005636">
    <property type="component" value="Chromosome"/>
</dbReference>
<reference evidence="1 2" key="1">
    <citation type="submission" date="2011-11" db="EMBL/GenBank/DDBJ databases">
        <title>Complete genome sequence of thermophilic Geobacillus thermoleovorans CCB_US3_UF5.</title>
        <authorList>
            <person name="Muhd Sakaff M.K.L."/>
            <person name="Abdul Rahman A.Y."/>
            <person name="Saito J.A."/>
            <person name="Hou S."/>
            <person name="Alam M."/>
        </authorList>
    </citation>
    <scope>NUCLEOTIDE SEQUENCE [LARGE SCALE GENOMIC DNA]</scope>
    <source>
        <strain evidence="1 2">CCB_US3_UF5</strain>
    </source>
</reference>
<proteinExistence type="predicted"/>
<evidence type="ECO:0000313" key="1">
    <source>
        <dbReference type="EMBL" id="AEV18639.1"/>
    </source>
</evidence>
<name>A0ABM5MGI5_GEOTH</name>